<feature type="domain" description="PPE family C-terminal" evidence="4">
    <location>
        <begin position="309"/>
        <end position="399"/>
    </location>
</feature>
<dbReference type="InterPro" id="IPR038332">
    <property type="entry name" value="PPE_sf"/>
</dbReference>
<gene>
    <name evidence="5" type="ORF">AB8998_14330</name>
</gene>
<name>A0ABV4C3M6_9MYCO</name>
<evidence type="ECO:0000313" key="5">
    <source>
        <dbReference type="EMBL" id="MEY8016096.1"/>
    </source>
</evidence>
<dbReference type="PANTHER" id="PTHR46766">
    <property type="entry name" value="GLUTAMINE-RICH PROTEIN 2"/>
    <property type="match status" value="1"/>
</dbReference>
<dbReference type="Gene3D" id="1.20.1260.20">
    <property type="entry name" value="PPE superfamily"/>
    <property type="match status" value="1"/>
</dbReference>
<keyword evidence="6" id="KW-1185">Reference proteome</keyword>
<proteinExistence type="inferred from homology"/>
<dbReference type="EMBL" id="JBGEDP010000001">
    <property type="protein sequence ID" value="MEY8016096.1"/>
    <property type="molecule type" value="Genomic_DNA"/>
</dbReference>
<dbReference type="Pfam" id="PF00823">
    <property type="entry name" value="PPE"/>
    <property type="match status" value="1"/>
</dbReference>
<protein>
    <submittedName>
        <fullName evidence="5">PPE family protein</fullName>
    </submittedName>
</protein>
<dbReference type="SUPFAM" id="SSF140459">
    <property type="entry name" value="PE/PPE dimer-like"/>
    <property type="match status" value="1"/>
</dbReference>
<comment type="caution">
    <text evidence="5">The sequence shown here is derived from an EMBL/GenBank/DDBJ whole genome shotgun (WGS) entry which is preliminary data.</text>
</comment>
<dbReference type="Proteomes" id="UP001564760">
    <property type="component" value="Unassembled WGS sequence"/>
</dbReference>
<sequence length="403" mass="39841">MLDFATLPPEINSARMYSGPGSASISVAAAAWNRIATEMRSTAAAYSAVVTGLTDEAWLGPSSGLMAAAAEPYVDWLAIAAAQAEQASASASAAAAAFEAAFAATVPPAAITANRAQLANLLATNMLGQNAAVIAANEAQYAAMWAQDAAAMNGYAMASAAATQLAPLTPPPSTTNANETADQANGTSASSTAPAGSTSGLLEWLGIAPNTNNSTTGLAGLLNFLDGNNGSFVGSFLNDATVANFSNALTTSGLTNPTSVIDSVTAYSFLFATQGAASFDMSDLAAGLALTGPIGVAPGLPSLSAAAVSAQLGHASLVGAVSVPPAWGASGATVNPVATATSRIGAGAYHSLSNATPMVMEETGPVGMPGLPLAGMTGPHEDEFSAPIYGFRPRIITRPPAAG</sequence>
<accession>A0ABV4C3M6</accession>
<feature type="compositionally biased region" description="Low complexity" evidence="2">
    <location>
        <begin position="186"/>
        <end position="195"/>
    </location>
</feature>
<feature type="domain" description="PPE" evidence="3">
    <location>
        <begin position="3"/>
        <end position="165"/>
    </location>
</feature>
<evidence type="ECO:0000259" key="4">
    <source>
        <dbReference type="Pfam" id="PF12484"/>
    </source>
</evidence>
<dbReference type="Pfam" id="PF12484">
    <property type="entry name" value="PPE-SVP"/>
    <property type="match status" value="1"/>
</dbReference>
<organism evidence="5 6">
    <name type="scientific">Mycobacterium servetii</name>
    <dbReference type="NCBI Taxonomy" id="3237418"/>
    <lineage>
        <taxon>Bacteria</taxon>
        <taxon>Bacillati</taxon>
        <taxon>Actinomycetota</taxon>
        <taxon>Actinomycetes</taxon>
        <taxon>Mycobacteriales</taxon>
        <taxon>Mycobacteriaceae</taxon>
        <taxon>Mycobacterium</taxon>
    </lineage>
</organism>
<reference evidence="5 6" key="1">
    <citation type="submission" date="2024-08" db="EMBL/GenBank/DDBJ databases">
        <title>Mycobacterium servetensis sp. nov., a novel rapid-growing mycobacterial species recovered from a human patient in Zaragoza, Spain.</title>
        <authorList>
            <person name="Tristancho-Baro A.I."/>
            <person name="Buenestado-Serrano S."/>
            <person name="Garcia De Viedma D."/>
            <person name="Milagro-Beamonte A."/>
            <person name="Burillo N."/>
            <person name="Sanz S."/>
            <person name="Lopez-Calleja A.I."/>
            <person name="Penas-Utrilla D."/>
            <person name="Guardingo M."/>
            <person name="Garcia M.J."/>
            <person name="Vinuelas-Bayon J."/>
        </authorList>
    </citation>
    <scope>NUCLEOTIDE SEQUENCE [LARGE SCALE GENOMIC DNA]</scope>
    <source>
        <strain evidence="6">HUMS_12744610</strain>
    </source>
</reference>
<evidence type="ECO:0000256" key="2">
    <source>
        <dbReference type="SAM" id="MobiDB-lite"/>
    </source>
</evidence>
<evidence type="ECO:0000259" key="3">
    <source>
        <dbReference type="Pfam" id="PF00823"/>
    </source>
</evidence>
<dbReference type="InterPro" id="IPR000030">
    <property type="entry name" value="PPE_dom"/>
</dbReference>
<comment type="similarity">
    <text evidence="1">Belongs to the mycobacterial PPE family.</text>
</comment>
<evidence type="ECO:0000256" key="1">
    <source>
        <dbReference type="ARBA" id="ARBA00010652"/>
    </source>
</evidence>
<dbReference type="RefSeq" id="WP_369738504.1">
    <property type="nucleotide sequence ID" value="NZ_JBGEDP010000001.1"/>
</dbReference>
<dbReference type="PANTHER" id="PTHR46766:SF1">
    <property type="entry name" value="GLUTAMINE-RICH PROTEIN 2"/>
    <property type="match status" value="1"/>
</dbReference>
<feature type="region of interest" description="Disordered" evidence="2">
    <location>
        <begin position="166"/>
        <end position="195"/>
    </location>
</feature>
<dbReference type="InterPro" id="IPR022171">
    <property type="entry name" value="PPE_C"/>
</dbReference>
<evidence type="ECO:0000313" key="6">
    <source>
        <dbReference type="Proteomes" id="UP001564760"/>
    </source>
</evidence>